<protein>
    <submittedName>
        <fullName evidence="10">Sugar transferase</fullName>
    </submittedName>
</protein>
<dbReference type="NCBIfam" id="TIGR03025">
    <property type="entry name" value="EPS_sugtrans"/>
    <property type="match status" value="1"/>
</dbReference>
<feature type="transmembrane region" description="Helical" evidence="8">
    <location>
        <begin position="52"/>
        <end position="70"/>
    </location>
</feature>
<evidence type="ECO:0000256" key="8">
    <source>
        <dbReference type="SAM" id="Phobius"/>
    </source>
</evidence>
<dbReference type="OrthoDB" id="9808602at2"/>
<dbReference type="InterPro" id="IPR003362">
    <property type="entry name" value="Bact_transf"/>
</dbReference>
<sequence>MIRLFKHYIPHAVVLLWLVDTLLLMGANEMSWRLRAEQIGIDPGFLGDRLSLHAGFAAIIGLSMVAVGVYGADALRSMRFAAARLLVAISLGIIALSFVDFLLGGENFWRSTLAYSMAFAIVLLILNRLLLSGLLGTSAFRRRVLVLGAGHRAQRLRELAERQESGFLIVGFIGMGEASAAVEEAIPRAAIPNLTRFVENLGVSEVVLALEERRNALPLKDLLRIKTAGVHVNEFSSFLERETGRVDLDTVNPSWLIFSDGFSSGRAISSVAKRLFDILASALLLFITAPVIVLFALLVKLDSKGPAFYRQSRVGLFGENFDVIKLRSMRTDAETSGAKWAEKDDPRITRVGRFIRKVRIDELPQAWTVLKGEMSFVGPRPERPEFVADLEEQLPYYAERHMVKPGITGWAQINYPYGASISDSRHKLEYDLYYAKNYTPFLDFLIILQTLRVVLWSEGAR</sequence>
<gene>
    <name evidence="10" type="ORF">LK12_09955</name>
</gene>
<dbReference type="EMBL" id="JTDI01000003">
    <property type="protein sequence ID" value="KHK91218.1"/>
    <property type="molecule type" value="Genomic_DNA"/>
</dbReference>
<evidence type="ECO:0000313" key="11">
    <source>
        <dbReference type="Proteomes" id="UP000031057"/>
    </source>
</evidence>
<evidence type="ECO:0000256" key="5">
    <source>
        <dbReference type="ARBA" id="ARBA00022989"/>
    </source>
</evidence>
<dbReference type="GO" id="GO:0016780">
    <property type="term" value="F:phosphotransferase activity, for other substituted phosphate groups"/>
    <property type="evidence" value="ECO:0007669"/>
    <property type="project" value="TreeGrafter"/>
</dbReference>
<evidence type="ECO:0000256" key="1">
    <source>
        <dbReference type="ARBA" id="ARBA00004141"/>
    </source>
</evidence>
<dbReference type="InterPro" id="IPR017464">
    <property type="entry name" value="Sugar_tfrase_EpsB_2"/>
</dbReference>
<feature type="domain" description="Bacterial sugar transferase" evidence="9">
    <location>
        <begin position="273"/>
        <end position="455"/>
    </location>
</feature>
<comment type="subcellular location">
    <subcellularLocation>
        <location evidence="1">Membrane</location>
        <topology evidence="1">Multi-pass membrane protein</topology>
    </subcellularLocation>
</comment>
<dbReference type="AlphaFoldDB" id="A0A0B1ZPM3"/>
<reference evidence="10 11" key="1">
    <citation type="submission" date="2014-10" db="EMBL/GenBank/DDBJ databases">
        <title>Genome sequence of Novosphingobium malaysiense MUSC 273(T).</title>
        <authorList>
            <person name="Lee L.-H."/>
        </authorList>
    </citation>
    <scope>NUCLEOTIDE SEQUENCE [LARGE SCALE GENOMIC DNA]</scope>
    <source>
        <strain evidence="10 11">MUSC 273</strain>
    </source>
</reference>
<keyword evidence="5 8" id="KW-1133">Transmembrane helix</keyword>
<feature type="transmembrane region" description="Helical" evidence="8">
    <location>
        <begin position="82"/>
        <end position="103"/>
    </location>
</feature>
<keyword evidence="3 10" id="KW-0808">Transferase</keyword>
<dbReference type="RefSeq" id="WP_039282983.1">
    <property type="nucleotide sequence ID" value="NZ_JTDI01000003.1"/>
</dbReference>
<organism evidence="10 11">
    <name type="scientific">Novosphingobium malaysiense</name>
    <dbReference type="NCBI Taxonomy" id="1348853"/>
    <lineage>
        <taxon>Bacteria</taxon>
        <taxon>Pseudomonadati</taxon>
        <taxon>Pseudomonadota</taxon>
        <taxon>Alphaproteobacteria</taxon>
        <taxon>Sphingomonadales</taxon>
        <taxon>Sphingomonadaceae</taxon>
        <taxon>Novosphingobium</taxon>
    </lineage>
</organism>
<dbReference type="GO" id="GO:0000271">
    <property type="term" value="P:polysaccharide biosynthetic process"/>
    <property type="evidence" value="ECO:0007669"/>
    <property type="project" value="UniProtKB-KW"/>
</dbReference>
<evidence type="ECO:0000256" key="7">
    <source>
        <dbReference type="ARBA" id="ARBA00023169"/>
    </source>
</evidence>
<evidence type="ECO:0000256" key="3">
    <source>
        <dbReference type="ARBA" id="ARBA00022679"/>
    </source>
</evidence>
<proteinExistence type="inferred from homology"/>
<dbReference type="Gene3D" id="3.40.50.720">
    <property type="entry name" value="NAD(P)-binding Rossmann-like Domain"/>
    <property type="match status" value="1"/>
</dbReference>
<keyword evidence="6 8" id="KW-0472">Membrane</keyword>
<evidence type="ECO:0000256" key="6">
    <source>
        <dbReference type="ARBA" id="ARBA00023136"/>
    </source>
</evidence>
<dbReference type="GO" id="GO:0016020">
    <property type="term" value="C:membrane"/>
    <property type="evidence" value="ECO:0007669"/>
    <property type="project" value="UniProtKB-SubCell"/>
</dbReference>
<feature type="transmembrane region" description="Helical" evidence="8">
    <location>
        <begin position="275"/>
        <end position="299"/>
    </location>
</feature>
<dbReference type="PANTHER" id="PTHR30576:SF0">
    <property type="entry name" value="UNDECAPRENYL-PHOSPHATE N-ACETYLGALACTOSAMINYL 1-PHOSPHATE TRANSFERASE-RELATED"/>
    <property type="match status" value="1"/>
</dbReference>
<evidence type="ECO:0000256" key="2">
    <source>
        <dbReference type="ARBA" id="ARBA00006464"/>
    </source>
</evidence>
<evidence type="ECO:0000313" key="10">
    <source>
        <dbReference type="EMBL" id="KHK91218.1"/>
    </source>
</evidence>
<keyword evidence="4 8" id="KW-0812">Transmembrane</keyword>
<keyword evidence="7" id="KW-0270">Exopolysaccharide synthesis</keyword>
<dbReference type="PANTHER" id="PTHR30576">
    <property type="entry name" value="COLANIC BIOSYNTHESIS UDP-GLUCOSE LIPID CARRIER TRANSFERASE"/>
    <property type="match status" value="1"/>
</dbReference>
<name>A0A0B1ZPM3_9SPHN</name>
<comment type="caution">
    <text evidence="10">The sequence shown here is derived from an EMBL/GenBank/DDBJ whole genome shotgun (WGS) entry which is preliminary data.</text>
</comment>
<comment type="similarity">
    <text evidence="2">Belongs to the bacterial sugar transferase family.</text>
</comment>
<keyword evidence="11" id="KW-1185">Reference proteome</keyword>
<dbReference type="Pfam" id="PF13727">
    <property type="entry name" value="CoA_binding_3"/>
    <property type="match status" value="1"/>
</dbReference>
<feature type="transmembrane region" description="Helical" evidence="8">
    <location>
        <begin position="115"/>
        <end position="135"/>
    </location>
</feature>
<evidence type="ECO:0000259" key="9">
    <source>
        <dbReference type="Pfam" id="PF02397"/>
    </source>
</evidence>
<dbReference type="Proteomes" id="UP000031057">
    <property type="component" value="Unassembled WGS sequence"/>
</dbReference>
<evidence type="ECO:0000256" key="4">
    <source>
        <dbReference type="ARBA" id="ARBA00022692"/>
    </source>
</evidence>
<dbReference type="NCBIfam" id="TIGR03013">
    <property type="entry name" value="EpsB_2"/>
    <property type="match status" value="1"/>
</dbReference>
<dbReference type="STRING" id="1348853.LK12_09955"/>
<accession>A0A0B1ZPM3</accession>
<dbReference type="InterPro" id="IPR017475">
    <property type="entry name" value="EPS_sugar_tfrase"/>
</dbReference>
<dbReference type="Pfam" id="PF02397">
    <property type="entry name" value="Bac_transf"/>
    <property type="match status" value="1"/>
</dbReference>